<dbReference type="Gene3D" id="2.40.50.140">
    <property type="entry name" value="Nucleic acid-binding proteins"/>
    <property type="match status" value="1"/>
</dbReference>
<dbReference type="Proteomes" id="UP000032289">
    <property type="component" value="Unassembled WGS sequence"/>
</dbReference>
<sequence>MQTNIHVGRLLKTFNVQMVGEKKDIKMVRLGLAVKRYLSQKSQTDFIYYVAFGKTADMLYQYANKQGLPLEVHFNIQSHRYETTDGQRKYQTTNVITSFMPWSTNNQDKSGVTDDELAAANDETEADVLQGLAGLVADDLEIR</sequence>
<dbReference type="InterPro" id="IPR000424">
    <property type="entry name" value="Primosome_PriB/ssb"/>
</dbReference>
<dbReference type="SUPFAM" id="SSF50249">
    <property type="entry name" value="Nucleic acid-binding proteins"/>
    <property type="match status" value="1"/>
</dbReference>
<proteinExistence type="predicted"/>
<dbReference type="Pfam" id="PF00436">
    <property type="entry name" value="SSB"/>
    <property type="match status" value="1"/>
</dbReference>
<dbReference type="RefSeq" id="WP_052498570.1">
    <property type="nucleotide sequence ID" value="NZ_JWHT01000014.1"/>
</dbReference>
<dbReference type="GO" id="GO:0003697">
    <property type="term" value="F:single-stranded DNA binding"/>
    <property type="evidence" value="ECO:0007669"/>
    <property type="project" value="InterPro"/>
</dbReference>
<name>A0A0D1JVA6_9LACO</name>
<keyword evidence="1 2" id="KW-0238">DNA-binding</keyword>
<dbReference type="EMBL" id="JWHT01000014">
    <property type="protein sequence ID" value="KIU25153.1"/>
    <property type="molecule type" value="Genomic_DNA"/>
</dbReference>
<dbReference type="PATRIC" id="fig|137591.24.peg.649"/>
<evidence type="ECO:0000256" key="1">
    <source>
        <dbReference type="ARBA" id="ARBA00023125"/>
    </source>
</evidence>
<dbReference type="InterPro" id="IPR012340">
    <property type="entry name" value="NA-bd_OB-fold"/>
</dbReference>
<evidence type="ECO:0000313" key="3">
    <source>
        <dbReference type="EMBL" id="KIU25153.1"/>
    </source>
</evidence>
<gene>
    <name evidence="3" type="ORF">ab3b_00671</name>
</gene>
<evidence type="ECO:0000313" key="4">
    <source>
        <dbReference type="Proteomes" id="UP000032289"/>
    </source>
</evidence>
<reference evidence="3 4" key="1">
    <citation type="journal article" date="2015" name="Microbiology (Mosc.)">
        <title>Genomics of the Weissella cibaria species with an examination of its metabolic traits.</title>
        <authorList>
            <person name="Lynch K.M."/>
            <person name="Lucid A."/>
            <person name="Arendt E.K."/>
            <person name="Sleator R.D."/>
            <person name="Lucey B."/>
            <person name="Coffey A."/>
        </authorList>
    </citation>
    <scope>NUCLEOTIDE SEQUENCE [LARGE SCALE GENOMIC DNA]</scope>
    <source>
        <strain evidence="3 4">AB3b</strain>
    </source>
</reference>
<organism evidence="3 4">
    <name type="scientific">Weissella cibaria</name>
    <dbReference type="NCBI Taxonomy" id="137591"/>
    <lineage>
        <taxon>Bacteria</taxon>
        <taxon>Bacillati</taxon>
        <taxon>Bacillota</taxon>
        <taxon>Bacilli</taxon>
        <taxon>Lactobacillales</taxon>
        <taxon>Lactobacillaceae</taxon>
        <taxon>Weissella</taxon>
    </lineage>
</organism>
<accession>A0A0D1JVA6</accession>
<dbReference type="PROSITE" id="PS50935">
    <property type="entry name" value="SSB"/>
    <property type="match status" value="1"/>
</dbReference>
<dbReference type="AlphaFoldDB" id="A0A0D1JVA6"/>
<protein>
    <submittedName>
        <fullName evidence="3">Single-stranded DNA-binding protein</fullName>
    </submittedName>
</protein>
<comment type="caution">
    <text evidence="3">The sequence shown here is derived from an EMBL/GenBank/DDBJ whole genome shotgun (WGS) entry which is preliminary data.</text>
</comment>
<evidence type="ECO:0000256" key="2">
    <source>
        <dbReference type="PROSITE-ProRule" id="PRU00252"/>
    </source>
</evidence>